<dbReference type="Gene3D" id="2.120.10.30">
    <property type="entry name" value="TolB, C-terminal domain"/>
    <property type="match status" value="2"/>
</dbReference>
<comment type="caution">
    <text evidence="2">The sequence shown here is derived from an EMBL/GenBank/DDBJ whole genome shotgun (WGS) entry which is preliminary data.</text>
</comment>
<gene>
    <name evidence="2" type="ORF">ACFOMG_06175</name>
</gene>
<proteinExistence type="predicted"/>
<reference evidence="3" key="1">
    <citation type="journal article" date="2019" name="Int. J. Syst. Evol. Microbiol.">
        <title>The Global Catalogue of Microorganisms (GCM) 10K type strain sequencing project: providing services to taxonomists for standard genome sequencing and annotation.</title>
        <authorList>
            <consortium name="The Broad Institute Genomics Platform"/>
            <consortium name="The Broad Institute Genome Sequencing Center for Infectious Disease"/>
            <person name="Wu L."/>
            <person name="Ma J."/>
        </authorList>
    </citation>
    <scope>NUCLEOTIDE SEQUENCE [LARGE SCALE GENOMIC DNA]</scope>
    <source>
        <strain evidence="3">KCTC 42424</strain>
    </source>
</reference>
<dbReference type="PROSITE" id="PS51257">
    <property type="entry name" value="PROKAR_LIPOPROTEIN"/>
    <property type="match status" value="1"/>
</dbReference>
<dbReference type="Pfam" id="PF02333">
    <property type="entry name" value="Phytase"/>
    <property type="match status" value="1"/>
</dbReference>
<accession>A0ABV7VQC1</accession>
<dbReference type="InterPro" id="IPR003431">
    <property type="entry name" value="B-propeller_Phytase"/>
</dbReference>
<dbReference type="PROSITE" id="PS51662">
    <property type="entry name" value="BP_PHYTASE"/>
    <property type="match status" value="2"/>
</dbReference>
<protein>
    <submittedName>
        <fullName evidence="2">Phytase</fullName>
    </submittedName>
</protein>
<dbReference type="InterPro" id="IPR011042">
    <property type="entry name" value="6-blade_b-propeller_TolB-like"/>
</dbReference>
<evidence type="ECO:0000313" key="3">
    <source>
        <dbReference type="Proteomes" id="UP001595722"/>
    </source>
</evidence>
<evidence type="ECO:0000313" key="2">
    <source>
        <dbReference type="EMBL" id="MFC3679694.1"/>
    </source>
</evidence>
<name>A0ABV7VQC1_9GAMM</name>
<dbReference type="Proteomes" id="UP001595722">
    <property type="component" value="Unassembled WGS sequence"/>
</dbReference>
<feature type="domain" description="BPP" evidence="1">
    <location>
        <begin position="1"/>
        <end position="309"/>
    </location>
</feature>
<dbReference type="RefSeq" id="WP_376865448.1">
    <property type="nucleotide sequence ID" value="NZ_JBHRYB010000005.1"/>
</dbReference>
<keyword evidence="3" id="KW-1185">Reference proteome</keyword>
<organism evidence="2 3">
    <name type="scientific">Bacterioplanoides pacificum</name>
    <dbReference type="NCBI Taxonomy" id="1171596"/>
    <lineage>
        <taxon>Bacteria</taxon>
        <taxon>Pseudomonadati</taxon>
        <taxon>Pseudomonadota</taxon>
        <taxon>Gammaproteobacteria</taxon>
        <taxon>Oceanospirillales</taxon>
        <taxon>Oceanospirillaceae</taxon>
        <taxon>Bacterioplanoides</taxon>
    </lineage>
</organism>
<evidence type="ECO:0000259" key="1">
    <source>
        <dbReference type="PROSITE" id="PS51662"/>
    </source>
</evidence>
<dbReference type="SUPFAM" id="SSF50956">
    <property type="entry name" value="Thermostable phytase (3-phytase)"/>
    <property type="match status" value="2"/>
</dbReference>
<dbReference type="EMBL" id="JBHRYB010000005">
    <property type="protein sequence ID" value="MFC3679694.1"/>
    <property type="molecule type" value="Genomic_DNA"/>
</dbReference>
<sequence>MMILKHAALAAGLSLPLLLTGCQTSPADSHGHSRSVATHTETSVITPVSTRRVSAQANGGLYLQQQRILVGEQLQLGDTPLAINSEFIDRRGELIATLDEHNRLVIVDHSNRQSYFSSPLPFAVETLCLYQPGNLQAFIFDEDHKAHQLLIRLENNQLQLTNIRQFSAPPNTKYCVSHDQSDTLYVAEENIGVWAYNARAESEVVRSPVALVAPYGRLQKNSGPLAISNNLLWLAEAGTNRLHSVPLADIQQPLRSYQLLSADSDQAVEIDTLSVSAQPSSAQQQNQNRLLVLNDANGELLAASIEQQADAAADPRIISVAASGETEPVTTPGDAADDPAIWLHPQQAEKSRILATNKQYGLHVYNLAGQTLQTLVSGRVNNVDVRQGFSYQQAPADIATASQRDNNTIALYHIDPASGVVSAAGEISTTLDEVYGLCMGRGRNQEVFVFINDEDGRFEQYQIIDSETGWSGQRVREFSVASQPEGCVSDDRQQRLFLGEENRAIWTLDLSRPDSELQRIQSLTDQAINHLHADIEGMDIYQDDDHSYLVVSSQGNDSYVLFDSQPPHAYRGHFRVAMNTAVSPVIDGASETDGLAVTSARLNEHYPEGLLVVQDGRNLMPAEQQNFKLVSWKNIRQALALP</sequence>
<feature type="domain" description="BPP" evidence="1">
    <location>
        <begin position="310"/>
        <end position="639"/>
    </location>
</feature>